<feature type="region of interest" description="Disordered" evidence="1">
    <location>
        <begin position="261"/>
        <end position="284"/>
    </location>
</feature>
<proteinExistence type="predicted"/>
<feature type="compositionally biased region" description="Basic residues" evidence="1">
    <location>
        <begin position="226"/>
        <end position="236"/>
    </location>
</feature>
<feature type="compositionally biased region" description="Acidic residues" evidence="1">
    <location>
        <begin position="165"/>
        <end position="184"/>
    </location>
</feature>
<dbReference type="EMBL" id="JAUKUD010000001">
    <property type="protein sequence ID" value="KAK0753660.1"/>
    <property type="molecule type" value="Genomic_DNA"/>
</dbReference>
<feature type="compositionally biased region" description="Basic and acidic residues" evidence="1">
    <location>
        <begin position="58"/>
        <end position="74"/>
    </location>
</feature>
<feature type="compositionally biased region" description="Basic residues" evidence="1">
    <location>
        <begin position="75"/>
        <end position="84"/>
    </location>
</feature>
<sequence length="284" mass="31853">MGRITCSECNFDGCRDSCLNDHKRDFACHNKLCPLHSEYSVALRDGKLLRRGKWTSSRRRESEDLPRRSSDRPRHSSRRPRSSSRRQSGGDRLFTRVMDGMLRRRETTSVEDDDDNRDRGPSISVRIRRGTRHVRPAGDDDNGGPGPSTSARIRRGTRYVRPQDDSDSYDSDSYDYDSDDSDSDEGGRVLPDHLRRAGILPTSLLVPLHLLRATRDMGARRGADHRGHRIPARRPTPRAATTALAHPPTRVGMTVGTSTGLGSRPGPHLGPHLRRSRQIGVIGR</sequence>
<dbReference type="Proteomes" id="UP001172155">
    <property type="component" value="Unassembled WGS sequence"/>
</dbReference>
<evidence type="ECO:0000313" key="3">
    <source>
        <dbReference type="Proteomes" id="UP001172155"/>
    </source>
</evidence>
<protein>
    <submittedName>
        <fullName evidence="2">Uncharacterized protein</fullName>
    </submittedName>
</protein>
<gene>
    <name evidence="2" type="ORF">B0T18DRAFT_397500</name>
</gene>
<feature type="non-terminal residue" evidence="2">
    <location>
        <position position="284"/>
    </location>
</feature>
<accession>A0AA40KCA2</accession>
<feature type="region of interest" description="Disordered" evidence="1">
    <location>
        <begin position="218"/>
        <end position="241"/>
    </location>
</feature>
<evidence type="ECO:0000256" key="1">
    <source>
        <dbReference type="SAM" id="MobiDB-lite"/>
    </source>
</evidence>
<feature type="region of interest" description="Disordered" evidence="1">
    <location>
        <begin position="53"/>
        <end position="190"/>
    </location>
</feature>
<evidence type="ECO:0000313" key="2">
    <source>
        <dbReference type="EMBL" id="KAK0753660.1"/>
    </source>
</evidence>
<name>A0AA40KCA2_9PEZI</name>
<reference evidence="2" key="1">
    <citation type="submission" date="2023-06" db="EMBL/GenBank/DDBJ databases">
        <title>Genome-scale phylogeny and comparative genomics of the fungal order Sordariales.</title>
        <authorList>
            <consortium name="Lawrence Berkeley National Laboratory"/>
            <person name="Hensen N."/>
            <person name="Bonometti L."/>
            <person name="Westerberg I."/>
            <person name="Brannstrom I.O."/>
            <person name="Guillou S."/>
            <person name="Cros-Aarteil S."/>
            <person name="Calhoun S."/>
            <person name="Haridas S."/>
            <person name="Kuo A."/>
            <person name="Mondo S."/>
            <person name="Pangilinan J."/>
            <person name="Riley R."/>
            <person name="LaButti K."/>
            <person name="Andreopoulos B."/>
            <person name="Lipzen A."/>
            <person name="Chen C."/>
            <person name="Yanf M."/>
            <person name="Daum C."/>
            <person name="Ng V."/>
            <person name="Clum A."/>
            <person name="Steindorff A."/>
            <person name="Ohm R."/>
            <person name="Martin F."/>
            <person name="Silar P."/>
            <person name="Natvig D."/>
            <person name="Lalanne C."/>
            <person name="Gautier V."/>
            <person name="Ament-velasquez S.L."/>
            <person name="Kruys A."/>
            <person name="Hutchinson M.I."/>
            <person name="Powell A.J."/>
            <person name="Barry K."/>
            <person name="Miller A.N."/>
            <person name="Grigoriev I.V."/>
            <person name="Debuchy R."/>
            <person name="Gladieux P."/>
            <person name="Thoren M.H."/>
            <person name="Johannesson H."/>
        </authorList>
    </citation>
    <scope>NUCLEOTIDE SEQUENCE</scope>
    <source>
        <strain evidence="2">SMH3187-1</strain>
    </source>
</reference>
<organism evidence="2 3">
    <name type="scientific">Schizothecium vesticola</name>
    <dbReference type="NCBI Taxonomy" id="314040"/>
    <lineage>
        <taxon>Eukaryota</taxon>
        <taxon>Fungi</taxon>
        <taxon>Dikarya</taxon>
        <taxon>Ascomycota</taxon>
        <taxon>Pezizomycotina</taxon>
        <taxon>Sordariomycetes</taxon>
        <taxon>Sordariomycetidae</taxon>
        <taxon>Sordariales</taxon>
        <taxon>Schizotheciaceae</taxon>
        <taxon>Schizothecium</taxon>
    </lineage>
</organism>
<comment type="caution">
    <text evidence="2">The sequence shown here is derived from an EMBL/GenBank/DDBJ whole genome shotgun (WGS) entry which is preliminary data.</text>
</comment>
<feature type="compositionally biased region" description="Basic residues" evidence="1">
    <location>
        <begin position="126"/>
        <end position="135"/>
    </location>
</feature>
<dbReference type="AlphaFoldDB" id="A0AA40KCA2"/>
<keyword evidence="3" id="KW-1185">Reference proteome</keyword>